<accession>A0A4Z1KL29</accession>
<dbReference type="Proteomes" id="UP000297280">
    <property type="component" value="Unassembled WGS sequence"/>
</dbReference>
<feature type="region of interest" description="Disordered" evidence="1">
    <location>
        <begin position="86"/>
        <end position="136"/>
    </location>
</feature>
<protein>
    <submittedName>
        <fullName evidence="2">Uncharacterized protein</fullName>
    </submittedName>
</protein>
<reference evidence="2 3" key="1">
    <citation type="submission" date="2017-12" db="EMBL/GenBank/DDBJ databases">
        <title>Comparative genomics of Botrytis spp.</title>
        <authorList>
            <person name="Valero-Jimenez C.A."/>
            <person name="Tapia P."/>
            <person name="Veloso J."/>
            <person name="Silva-Moreno E."/>
            <person name="Staats M."/>
            <person name="Valdes J.H."/>
            <person name="Van Kan J.A.L."/>
        </authorList>
    </citation>
    <scope>NUCLEOTIDE SEQUENCE [LARGE SCALE GENOMIC DNA]</scope>
    <source>
        <strain evidence="2 3">MUCL3349</strain>
    </source>
</reference>
<evidence type="ECO:0000256" key="1">
    <source>
        <dbReference type="SAM" id="MobiDB-lite"/>
    </source>
</evidence>
<dbReference type="AlphaFoldDB" id="A0A4Z1KL29"/>
<evidence type="ECO:0000313" key="3">
    <source>
        <dbReference type="Proteomes" id="UP000297280"/>
    </source>
</evidence>
<gene>
    <name evidence="2" type="ORF">BPOR_0316g00060</name>
</gene>
<dbReference type="EMBL" id="PQXO01000315">
    <property type="protein sequence ID" value="TGO86288.1"/>
    <property type="molecule type" value="Genomic_DNA"/>
</dbReference>
<organism evidence="2 3">
    <name type="scientific">Botrytis porri</name>
    <dbReference type="NCBI Taxonomy" id="87229"/>
    <lineage>
        <taxon>Eukaryota</taxon>
        <taxon>Fungi</taxon>
        <taxon>Dikarya</taxon>
        <taxon>Ascomycota</taxon>
        <taxon>Pezizomycotina</taxon>
        <taxon>Leotiomycetes</taxon>
        <taxon>Helotiales</taxon>
        <taxon>Sclerotiniaceae</taxon>
        <taxon>Botrytis</taxon>
    </lineage>
</organism>
<evidence type="ECO:0000313" key="2">
    <source>
        <dbReference type="EMBL" id="TGO86288.1"/>
    </source>
</evidence>
<comment type="caution">
    <text evidence="2">The sequence shown here is derived from an EMBL/GenBank/DDBJ whole genome shotgun (WGS) entry which is preliminary data.</text>
</comment>
<name>A0A4Z1KL29_9HELO</name>
<keyword evidence="3" id="KW-1185">Reference proteome</keyword>
<sequence>MVAVEWWLHWSANESKKDVMKTKDSSPINLKTIEPYSTTESPEKVDSQDEFWGAVTGKKAASKKKNRTTKLVSDGLDTSVKSTELEVKKNAQSNGRKTIDSHPPKFGLEPIDSKRERGRSSNTTQRALPAVHRHSPATHPSFEDYESFMGHQPNVPRLQKTQFICFDSMIAWRESVLDGYNAFTQNSLRWGVNELRVGRILDDQSQSQNGVASAKNFETFNHYGTVFFLNTFEEEMMAACLTLVELSQPSKEKYLNISTDQDRDLILSTEQELDACFTLIGFKKQRCFFASDETANIYGRAKKLRGFQRGFFDHTCEEHSTDGTSVSEIVTSDTL</sequence>
<proteinExistence type="predicted"/>